<dbReference type="Proteomes" id="UP001378592">
    <property type="component" value="Unassembled WGS sequence"/>
</dbReference>
<dbReference type="AlphaFoldDB" id="A0AAN9W1M6"/>
<dbReference type="EMBL" id="JAZDUA010000018">
    <property type="protein sequence ID" value="KAK7872951.1"/>
    <property type="molecule type" value="Genomic_DNA"/>
</dbReference>
<reference evidence="1 2" key="1">
    <citation type="submission" date="2024-03" db="EMBL/GenBank/DDBJ databases">
        <title>The genome assembly and annotation of the cricket Gryllus longicercus Weissman &amp; Gray.</title>
        <authorList>
            <person name="Szrajer S."/>
            <person name="Gray D."/>
            <person name="Ylla G."/>
        </authorList>
    </citation>
    <scope>NUCLEOTIDE SEQUENCE [LARGE SCALE GENOMIC DNA]</scope>
    <source>
        <strain evidence="1">DAG 2021-001</strain>
        <tissue evidence="1">Whole body minus gut</tissue>
    </source>
</reference>
<protein>
    <submittedName>
        <fullName evidence="1">Uncharacterized protein</fullName>
    </submittedName>
</protein>
<comment type="caution">
    <text evidence="1">The sequence shown here is derived from an EMBL/GenBank/DDBJ whole genome shotgun (WGS) entry which is preliminary data.</text>
</comment>
<sequence length="124" mass="13668">MVCGEQVEYNSVNEQICRTCASSTKEAAACCSWLCTSCSFCCASCCARSMVSAVALRRRSRSCARAASESPRRAPTSADALLRASWICNARPAPPRWQLRLRVQFSCLVRQERAKRITPEAMPA</sequence>
<proteinExistence type="predicted"/>
<gene>
    <name evidence="1" type="ORF">R5R35_004261</name>
</gene>
<evidence type="ECO:0000313" key="1">
    <source>
        <dbReference type="EMBL" id="KAK7872951.1"/>
    </source>
</evidence>
<evidence type="ECO:0000313" key="2">
    <source>
        <dbReference type="Proteomes" id="UP001378592"/>
    </source>
</evidence>
<accession>A0AAN9W1M6</accession>
<name>A0AAN9W1M6_9ORTH</name>
<keyword evidence="2" id="KW-1185">Reference proteome</keyword>
<organism evidence="1 2">
    <name type="scientific">Gryllus longicercus</name>
    <dbReference type="NCBI Taxonomy" id="2509291"/>
    <lineage>
        <taxon>Eukaryota</taxon>
        <taxon>Metazoa</taxon>
        <taxon>Ecdysozoa</taxon>
        <taxon>Arthropoda</taxon>
        <taxon>Hexapoda</taxon>
        <taxon>Insecta</taxon>
        <taxon>Pterygota</taxon>
        <taxon>Neoptera</taxon>
        <taxon>Polyneoptera</taxon>
        <taxon>Orthoptera</taxon>
        <taxon>Ensifera</taxon>
        <taxon>Gryllidea</taxon>
        <taxon>Grylloidea</taxon>
        <taxon>Gryllidae</taxon>
        <taxon>Gryllinae</taxon>
        <taxon>Gryllus</taxon>
    </lineage>
</organism>